<evidence type="ECO:0000256" key="1">
    <source>
        <dbReference type="SAM" id="MobiDB-lite"/>
    </source>
</evidence>
<name>K1PZ13_MAGGI</name>
<evidence type="ECO:0000313" key="2">
    <source>
        <dbReference type="EMBL" id="EKC24319.1"/>
    </source>
</evidence>
<feature type="region of interest" description="Disordered" evidence="1">
    <location>
        <begin position="155"/>
        <end position="203"/>
    </location>
</feature>
<dbReference type="AlphaFoldDB" id="K1PZ13"/>
<sequence>MQQTGQKQLKNAARLCQLLEESEWGRSGRKHKVSNDRRQKVNIKEAQSFVEQHTEQIVAACNQGKDNLIDGQNQLKATRTQDLDQGKEKSPQKWWLGIVRDHEANKIESVWKYAKNHLKASSYISPIRELSSMELPERPARMSDSCDALLHAMFSDSDDSSEADNTLTVTNKKYAAAKPQPKSIIGTEPKPKSKAGAEPQTKP</sequence>
<proteinExistence type="predicted"/>
<protein>
    <submittedName>
        <fullName evidence="2">Uncharacterized protein</fullName>
    </submittedName>
</protein>
<reference evidence="2" key="1">
    <citation type="journal article" date="2012" name="Nature">
        <title>The oyster genome reveals stress adaptation and complexity of shell formation.</title>
        <authorList>
            <person name="Zhang G."/>
            <person name="Fang X."/>
            <person name="Guo X."/>
            <person name="Li L."/>
            <person name="Luo R."/>
            <person name="Xu F."/>
            <person name="Yang P."/>
            <person name="Zhang L."/>
            <person name="Wang X."/>
            <person name="Qi H."/>
            <person name="Xiong Z."/>
            <person name="Que H."/>
            <person name="Xie Y."/>
            <person name="Holland P.W."/>
            <person name="Paps J."/>
            <person name="Zhu Y."/>
            <person name="Wu F."/>
            <person name="Chen Y."/>
            <person name="Wang J."/>
            <person name="Peng C."/>
            <person name="Meng J."/>
            <person name="Yang L."/>
            <person name="Liu J."/>
            <person name="Wen B."/>
            <person name="Zhang N."/>
            <person name="Huang Z."/>
            <person name="Zhu Q."/>
            <person name="Feng Y."/>
            <person name="Mount A."/>
            <person name="Hedgecock D."/>
            <person name="Xu Z."/>
            <person name="Liu Y."/>
            <person name="Domazet-Loso T."/>
            <person name="Du Y."/>
            <person name="Sun X."/>
            <person name="Zhang S."/>
            <person name="Liu B."/>
            <person name="Cheng P."/>
            <person name="Jiang X."/>
            <person name="Li J."/>
            <person name="Fan D."/>
            <person name="Wang W."/>
            <person name="Fu W."/>
            <person name="Wang T."/>
            <person name="Wang B."/>
            <person name="Zhang J."/>
            <person name="Peng Z."/>
            <person name="Li Y."/>
            <person name="Li N."/>
            <person name="Wang J."/>
            <person name="Chen M."/>
            <person name="He Y."/>
            <person name="Tan F."/>
            <person name="Song X."/>
            <person name="Zheng Q."/>
            <person name="Huang R."/>
            <person name="Yang H."/>
            <person name="Du X."/>
            <person name="Chen L."/>
            <person name="Yang M."/>
            <person name="Gaffney P.M."/>
            <person name="Wang S."/>
            <person name="Luo L."/>
            <person name="She Z."/>
            <person name="Ming Y."/>
            <person name="Huang W."/>
            <person name="Zhang S."/>
            <person name="Huang B."/>
            <person name="Zhang Y."/>
            <person name="Qu T."/>
            <person name="Ni P."/>
            <person name="Miao G."/>
            <person name="Wang J."/>
            <person name="Wang Q."/>
            <person name="Steinberg C.E."/>
            <person name="Wang H."/>
            <person name="Li N."/>
            <person name="Qian L."/>
            <person name="Zhang G."/>
            <person name="Li Y."/>
            <person name="Yang H."/>
            <person name="Liu X."/>
            <person name="Wang J."/>
            <person name="Yin Y."/>
            <person name="Wang J."/>
        </authorList>
    </citation>
    <scope>NUCLEOTIDE SEQUENCE [LARGE SCALE GENOMIC DNA]</scope>
    <source>
        <strain evidence="2">05x7-T-G4-1.051#20</strain>
    </source>
</reference>
<accession>K1PZ13</accession>
<dbReference type="HOGENOM" id="CLU_1350066_0_0_1"/>
<organism evidence="2">
    <name type="scientific">Magallana gigas</name>
    <name type="common">Pacific oyster</name>
    <name type="synonym">Crassostrea gigas</name>
    <dbReference type="NCBI Taxonomy" id="29159"/>
    <lineage>
        <taxon>Eukaryota</taxon>
        <taxon>Metazoa</taxon>
        <taxon>Spiralia</taxon>
        <taxon>Lophotrochozoa</taxon>
        <taxon>Mollusca</taxon>
        <taxon>Bivalvia</taxon>
        <taxon>Autobranchia</taxon>
        <taxon>Pteriomorphia</taxon>
        <taxon>Ostreida</taxon>
        <taxon>Ostreoidea</taxon>
        <taxon>Ostreidae</taxon>
        <taxon>Magallana</taxon>
    </lineage>
</organism>
<dbReference type="EMBL" id="JH815809">
    <property type="protein sequence ID" value="EKC24319.1"/>
    <property type="molecule type" value="Genomic_DNA"/>
</dbReference>
<dbReference type="InParanoid" id="K1PZ13"/>
<gene>
    <name evidence="2" type="ORF">CGI_10007553</name>
</gene>